<sequence>MPDLSPQKRWEDRREFQEKYTLGGHHPDTTKESYSITLQQFYAAMVTHRFLRLKGLIGISVAHEVKTSIPRQLLPVALTPRMAIRLIECAGRTRNGVRDQAMNENNPNLHLQMPSMKGWLLVIPYNIIKRPPW</sequence>
<evidence type="ECO:0000313" key="2">
    <source>
        <dbReference type="Proteomes" id="UP000425916"/>
    </source>
</evidence>
<dbReference type="EMBL" id="CP046244">
    <property type="protein sequence ID" value="QGP92600.1"/>
    <property type="molecule type" value="Genomic_DNA"/>
</dbReference>
<evidence type="ECO:0000313" key="1">
    <source>
        <dbReference type="EMBL" id="QGP92600.1"/>
    </source>
</evidence>
<organism evidence="1 2">
    <name type="scientific">Neomoorella glycerini</name>
    <dbReference type="NCBI Taxonomy" id="55779"/>
    <lineage>
        <taxon>Bacteria</taxon>
        <taxon>Bacillati</taxon>
        <taxon>Bacillota</taxon>
        <taxon>Clostridia</taxon>
        <taxon>Neomoorellales</taxon>
        <taxon>Neomoorellaceae</taxon>
        <taxon>Neomoorella</taxon>
    </lineage>
</organism>
<name>A0A6I5ZRX7_9FIRM</name>
<proteinExistence type="predicted"/>
<dbReference type="AlphaFoldDB" id="A0A6I5ZRX7"/>
<dbReference type="Proteomes" id="UP000425916">
    <property type="component" value="Chromosome"/>
</dbReference>
<gene>
    <name evidence="1" type="ORF">MGLY_19860</name>
</gene>
<protein>
    <submittedName>
        <fullName evidence="1">Uncharacterized protein</fullName>
    </submittedName>
</protein>
<reference evidence="1 2" key="1">
    <citation type="submission" date="2019-11" db="EMBL/GenBank/DDBJ databases">
        <title>Genome sequence of Moorella glycerini DSM11254.</title>
        <authorList>
            <person name="Poehlein A."/>
            <person name="Boeer T."/>
            <person name="Daniel R."/>
        </authorList>
    </citation>
    <scope>NUCLEOTIDE SEQUENCE [LARGE SCALE GENOMIC DNA]</scope>
    <source>
        <strain evidence="1 2">DSM 11254</strain>
    </source>
</reference>
<accession>A0A6I5ZRX7</accession>
<keyword evidence="2" id="KW-1185">Reference proteome</keyword>